<proteinExistence type="predicted"/>
<evidence type="ECO:0000313" key="1">
    <source>
        <dbReference type="EMBL" id="GFQ81829.1"/>
    </source>
</evidence>
<gene>
    <name evidence="1" type="ORF">TNCT_679491</name>
</gene>
<evidence type="ECO:0000313" key="2">
    <source>
        <dbReference type="Proteomes" id="UP000887116"/>
    </source>
</evidence>
<keyword evidence="2" id="KW-1185">Reference proteome</keyword>
<dbReference type="Proteomes" id="UP000887116">
    <property type="component" value="Unassembled WGS sequence"/>
</dbReference>
<comment type="caution">
    <text evidence="1">The sequence shown here is derived from an EMBL/GenBank/DDBJ whole genome shotgun (WGS) entry which is preliminary data.</text>
</comment>
<name>A0A8X6KQY8_TRICU</name>
<dbReference type="AlphaFoldDB" id="A0A8X6KQY8"/>
<reference evidence="1" key="1">
    <citation type="submission" date="2020-07" db="EMBL/GenBank/DDBJ databases">
        <title>Multicomponent nature underlies the extraordinary mechanical properties of spider dragline silk.</title>
        <authorList>
            <person name="Kono N."/>
            <person name="Nakamura H."/>
            <person name="Mori M."/>
            <person name="Yoshida Y."/>
            <person name="Ohtoshi R."/>
            <person name="Malay A.D."/>
            <person name="Moran D.A.P."/>
            <person name="Tomita M."/>
            <person name="Numata K."/>
            <person name="Arakawa K."/>
        </authorList>
    </citation>
    <scope>NUCLEOTIDE SEQUENCE</scope>
</reference>
<dbReference type="EMBL" id="BMAO01022415">
    <property type="protein sequence ID" value="GFQ81829.1"/>
    <property type="molecule type" value="Genomic_DNA"/>
</dbReference>
<organism evidence="1 2">
    <name type="scientific">Trichonephila clavata</name>
    <name type="common">Joro spider</name>
    <name type="synonym">Nephila clavata</name>
    <dbReference type="NCBI Taxonomy" id="2740835"/>
    <lineage>
        <taxon>Eukaryota</taxon>
        <taxon>Metazoa</taxon>
        <taxon>Ecdysozoa</taxon>
        <taxon>Arthropoda</taxon>
        <taxon>Chelicerata</taxon>
        <taxon>Arachnida</taxon>
        <taxon>Araneae</taxon>
        <taxon>Araneomorphae</taxon>
        <taxon>Entelegynae</taxon>
        <taxon>Araneoidea</taxon>
        <taxon>Nephilidae</taxon>
        <taxon>Trichonephila</taxon>
    </lineage>
</organism>
<sequence>MVIWGLSLDLNVSIKIAVKCSRMGPVQFLQDLAVSAIHLHIDWLSFIGDWGDVIGVIFCSVEDCKAIVGLNGILAILRWNGLGRLFGEVAGPGQGKKSSYLPENSVPSPGFAVRFPAAPL</sequence>
<accession>A0A8X6KQY8</accession>
<protein>
    <submittedName>
        <fullName evidence="1">Uncharacterized protein</fullName>
    </submittedName>
</protein>